<dbReference type="AlphaFoldDB" id="A0A7H4P026"/>
<accession>A0A7H4P026</accession>
<dbReference type="EMBL" id="UGMX01000002">
    <property type="protein sequence ID" value="STW05791.1"/>
    <property type="molecule type" value="Genomic_DNA"/>
</dbReference>
<reference evidence="1 2" key="1">
    <citation type="submission" date="2018-06" db="EMBL/GenBank/DDBJ databases">
        <authorList>
            <consortium name="Pathogen Informatics"/>
            <person name="Doyle S."/>
        </authorList>
    </citation>
    <scope>NUCLEOTIDE SEQUENCE [LARGE SCALE GENOMIC DNA]</scope>
    <source>
        <strain evidence="1 2">NCTC9149</strain>
    </source>
</reference>
<evidence type="ECO:0000313" key="2">
    <source>
        <dbReference type="Proteomes" id="UP000254571"/>
    </source>
</evidence>
<dbReference type="Proteomes" id="UP000254571">
    <property type="component" value="Unassembled WGS sequence"/>
</dbReference>
<organism evidence="1 2">
    <name type="scientific">Klebsiella grimontii</name>
    <dbReference type="NCBI Taxonomy" id="2058152"/>
    <lineage>
        <taxon>Bacteria</taxon>
        <taxon>Pseudomonadati</taxon>
        <taxon>Pseudomonadota</taxon>
        <taxon>Gammaproteobacteria</taxon>
        <taxon>Enterobacterales</taxon>
        <taxon>Enterobacteriaceae</taxon>
        <taxon>Klebsiella/Raoultella group</taxon>
        <taxon>Klebsiella</taxon>
    </lineage>
</organism>
<gene>
    <name evidence="1" type="ORF">NCTC9149_02187</name>
</gene>
<name>A0A7H4P026_9ENTR</name>
<evidence type="ECO:0000313" key="1">
    <source>
        <dbReference type="EMBL" id="STW05791.1"/>
    </source>
</evidence>
<proteinExistence type="predicted"/>
<protein>
    <submittedName>
        <fullName evidence="1">Uncharacterized protein</fullName>
    </submittedName>
</protein>
<comment type="caution">
    <text evidence="1">The sequence shown here is derived from an EMBL/GenBank/DDBJ whole genome shotgun (WGS) entry which is preliminary data.</text>
</comment>
<sequence length="53" mass="5559">MGGERRAIELNGVDANVDEQLNAAVAQQTDGVFGLKMEATSPENGAITLPTEE</sequence>